<protein>
    <submittedName>
        <fullName evidence="1">Uncharacterized protein</fullName>
    </submittedName>
</protein>
<evidence type="ECO:0000313" key="2">
    <source>
        <dbReference type="Proteomes" id="UP000178999"/>
    </source>
</evidence>
<dbReference type="AlphaFoldDB" id="A0A1F8CVS3"/>
<dbReference type="EMBL" id="MGHY01000003">
    <property type="protein sequence ID" value="OGM80176.1"/>
    <property type="molecule type" value="Genomic_DNA"/>
</dbReference>
<accession>A0A1F8CVS3</accession>
<evidence type="ECO:0000313" key="1">
    <source>
        <dbReference type="EMBL" id="OGM80176.1"/>
    </source>
</evidence>
<comment type="caution">
    <text evidence="1">The sequence shown here is derived from an EMBL/GenBank/DDBJ whole genome shotgun (WGS) entry which is preliminary data.</text>
</comment>
<dbReference type="Proteomes" id="UP000178999">
    <property type="component" value="Unassembled WGS sequence"/>
</dbReference>
<dbReference type="STRING" id="1802538.A2382_00100"/>
<name>A0A1F8CVS3_9BACT</name>
<organism evidence="1 2">
    <name type="scientific">Candidatus Woesebacteria bacterium RIFOXYB1_FULL_38_16</name>
    <dbReference type="NCBI Taxonomy" id="1802538"/>
    <lineage>
        <taxon>Bacteria</taxon>
        <taxon>Candidatus Woeseibacteriota</taxon>
    </lineage>
</organism>
<sequence>MRYEEFLLFAEKGAVEDGSWYSFTKPVLIKKSPVGLIEYWACAMAEHTGHTYCLMVSINRSSGIPRFDSYFYTRKIGGANSTNEWYAYSTEGAEEFLVKYDTLTLQHVLPKLMLILGFILGTEAYVQKEFVLYPSELPGQIRVQGHIIGEDENLVHLTVPVIEEAVHLYPGTGSWFSKDYRTPSGKRFKFLASGKIVLIS</sequence>
<reference evidence="1 2" key="1">
    <citation type="journal article" date="2016" name="Nat. Commun.">
        <title>Thousands of microbial genomes shed light on interconnected biogeochemical processes in an aquifer system.</title>
        <authorList>
            <person name="Anantharaman K."/>
            <person name="Brown C.T."/>
            <person name="Hug L.A."/>
            <person name="Sharon I."/>
            <person name="Castelle C.J."/>
            <person name="Probst A.J."/>
            <person name="Thomas B.C."/>
            <person name="Singh A."/>
            <person name="Wilkins M.J."/>
            <person name="Karaoz U."/>
            <person name="Brodie E.L."/>
            <person name="Williams K.H."/>
            <person name="Hubbard S.S."/>
            <person name="Banfield J.F."/>
        </authorList>
    </citation>
    <scope>NUCLEOTIDE SEQUENCE [LARGE SCALE GENOMIC DNA]</scope>
</reference>
<proteinExistence type="predicted"/>
<gene>
    <name evidence="1" type="ORF">A2382_00100</name>
</gene>